<dbReference type="HOGENOM" id="CLU_2784110_0_0_2"/>
<proteinExistence type="predicted"/>
<dbReference type="Proteomes" id="UP000033101">
    <property type="component" value="Chromosome"/>
</dbReference>
<organism evidence="1 2">
    <name type="scientific">Methanosarcina horonobensis HB-1 = JCM 15518</name>
    <dbReference type="NCBI Taxonomy" id="1434110"/>
    <lineage>
        <taxon>Archaea</taxon>
        <taxon>Methanobacteriati</taxon>
        <taxon>Methanobacteriota</taxon>
        <taxon>Stenosarchaea group</taxon>
        <taxon>Methanomicrobia</taxon>
        <taxon>Methanosarcinales</taxon>
        <taxon>Methanosarcinaceae</taxon>
        <taxon>Methanosarcina</taxon>
    </lineage>
</organism>
<dbReference type="KEGG" id="mhor:MSHOH_1673"/>
<dbReference type="GeneID" id="24830885"/>
<gene>
    <name evidence="1" type="ORF">MSHOH_1673</name>
</gene>
<accession>A0A0E3SBC9</accession>
<dbReference type="EMBL" id="CP009516">
    <property type="protein sequence ID" value="AKB78156.1"/>
    <property type="molecule type" value="Genomic_DNA"/>
</dbReference>
<evidence type="ECO:0000313" key="1">
    <source>
        <dbReference type="EMBL" id="AKB78156.1"/>
    </source>
</evidence>
<dbReference type="AlphaFoldDB" id="A0A0E3SBC9"/>
<keyword evidence="2" id="KW-1185">Reference proteome</keyword>
<dbReference type="RefSeq" id="WP_239451290.1">
    <property type="nucleotide sequence ID" value="NZ_CP009516.1"/>
</dbReference>
<dbReference type="PATRIC" id="fig|1434110.4.peg.2110"/>
<sequence>MFKLRYFDEEFSTERLQKENPLKEFVIIDGLIVPVSAVMKVLDEKEAQLQKESGLEDENLETKEKRVS</sequence>
<name>A0A0E3SBC9_9EURY</name>
<reference evidence="1 2" key="1">
    <citation type="submission" date="2014-07" db="EMBL/GenBank/DDBJ databases">
        <title>Methanogenic archaea and the global carbon cycle.</title>
        <authorList>
            <person name="Henriksen J.R."/>
            <person name="Luke J."/>
            <person name="Reinhart S."/>
            <person name="Benedict M.N."/>
            <person name="Youngblut N.D."/>
            <person name="Metcalf M.E."/>
            <person name="Whitaker R.J."/>
            <person name="Metcalf W.W."/>
        </authorList>
    </citation>
    <scope>NUCLEOTIDE SEQUENCE [LARGE SCALE GENOMIC DNA]</scope>
    <source>
        <strain evidence="1 2">HB-1</strain>
    </source>
</reference>
<protein>
    <submittedName>
        <fullName evidence="1">Uncharacterized protein</fullName>
    </submittedName>
</protein>
<evidence type="ECO:0000313" key="2">
    <source>
        <dbReference type="Proteomes" id="UP000033101"/>
    </source>
</evidence>